<sequence length="245" mass="26276">MSAREERLARNLLDPASALPEGLFDRPGRFAIHRNTVTASLIEALCTGFPVITRLLGDGVMKDLALRFLRAHPPSSPLLMLYGEGFPEFLEADTRLADLGYLGDVARLDLALRHAYHAADAPPLPAQQLAALPPDRLAEVHLDLAPALRLLRSPWPIFDIWRFNTETNAPAPRAVAQDVLITRPAYDPLPQPLPPGGAGFVAALLQGAPLGEAEDRARAEAADVDLAALFTLLLQGGAIIGASLT</sequence>
<dbReference type="Gene3D" id="1.10.150.690">
    <property type="entry name" value="DUF2063"/>
    <property type="match status" value="1"/>
</dbReference>
<evidence type="ECO:0000259" key="1">
    <source>
        <dbReference type="Pfam" id="PF09836"/>
    </source>
</evidence>
<reference evidence="2" key="2">
    <citation type="submission" date="2020-09" db="EMBL/GenBank/DDBJ databases">
        <authorList>
            <person name="Sun Q."/>
            <person name="Zhou Y."/>
        </authorList>
    </citation>
    <scope>NUCLEOTIDE SEQUENCE</scope>
    <source>
        <strain evidence="2">CGMCC 1.7081</strain>
    </source>
</reference>
<gene>
    <name evidence="2" type="ORF">GCM10010961_22430</name>
</gene>
<feature type="domain" description="Putative DNA-binding" evidence="1">
    <location>
        <begin position="6"/>
        <end position="90"/>
    </location>
</feature>
<reference evidence="2" key="1">
    <citation type="journal article" date="2014" name="Int. J. Syst. Evol. Microbiol.">
        <title>Complete genome sequence of Corynebacterium casei LMG S-19264T (=DSM 44701T), isolated from a smear-ripened cheese.</title>
        <authorList>
            <consortium name="US DOE Joint Genome Institute (JGI-PGF)"/>
            <person name="Walter F."/>
            <person name="Albersmeier A."/>
            <person name="Kalinowski J."/>
            <person name="Ruckert C."/>
        </authorList>
    </citation>
    <scope>NUCLEOTIDE SEQUENCE</scope>
    <source>
        <strain evidence="2">CGMCC 1.7081</strain>
    </source>
</reference>
<accession>A0A8J3MCF3</accession>
<name>A0A8J3MCF3_9RHOB</name>
<dbReference type="Proteomes" id="UP000611500">
    <property type="component" value="Unassembled WGS sequence"/>
</dbReference>
<keyword evidence="3" id="KW-1185">Reference proteome</keyword>
<evidence type="ECO:0000313" key="3">
    <source>
        <dbReference type="Proteomes" id="UP000611500"/>
    </source>
</evidence>
<organism evidence="2 3">
    <name type="scientific">Pseudodonghicola xiamenensis</name>
    <dbReference type="NCBI Taxonomy" id="337702"/>
    <lineage>
        <taxon>Bacteria</taxon>
        <taxon>Pseudomonadati</taxon>
        <taxon>Pseudomonadota</taxon>
        <taxon>Alphaproteobacteria</taxon>
        <taxon>Rhodobacterales</taxon>
        <taxon>Paracoccaceae</taxon>
        <taxon>Pseudodonghicola</taxon>
    </lineage>
</organism>
<protein>
    <recommendedName>
        <fullName evidence="1">Putative DNA-binding domain-containing protein</fullName>
    </recommendedName>
</protein>
<dbReference type="Pfam" id="PF09836">
    <property type="entry name" value="DUF2063"/>
    <property type="match status" value="1"/>
</dbReference>
<dbReference type="AlphaFoldDB" id="A0A8J3MCF3"/>
<evidence type="ECO:0000313" key="2">
    <source>
        <dbReference type="EMBL" id="GHG91298.1"/>
    </source>
</evidence>
<comment type="caution">
    <text evidence="2">The sequence shown here is derived from an EMBL/GenBank/DDBJ whole genome shotgun (WGS) entry which is preliminary data.</text>
</comment>
<proteinExistence type="predicted"/>
<dbReference type="RefSeq" id="WP_028093601.1">
    <property type="nucleotide sequence ID" value="NZ_BNAP01000008.1"/>
</dbReference>
<dbReference type="EMBL" id="BNAP01000008">
    <property type="protein sequence ID" value="GHG91298.1"/>
    <property type="molecule type" value="Genomic_DNA"/>
</dbReference>
<dbReference type="InterPro" id="IPR044922">
    <property type="entry name" value="DUF2063_N_sf"/>
</dbReference>
<dbReference type="InterPro" id="IPR018640">
    <property type="entry name" value="DUF2063"/>
</dbReference>